<name>A0A3D8J4C1_9HELI</name>
<proteinExistence type="predicted"/>
<dbReference type="RefSeq" id="WP_115568720.1">
    <property type="nucleotide sequence ID" value="NZ_NXLV01000001.1"/>
</dbReference>
<dbReference type="AlphaFoldDB" id="A0A3D8J4C1"/>
<protein>
    <submittedName>
        <fullName evidence="1">Uncharacterized protein</fullName>
    </submittedName>
</protein>
<evidence type="ECO:0000313" key="2">
    <source>
        <dbReference type="Proteomes" id="UP000257045"/>
    </source>
</evidence>
<keyword evidence="2" id="KW-1185">Reference proteome</keyword>
<dbReference type="Proteomes" id="UP000257045">
    <property type="component" value="Unassembled WGS sequence"/>
</dbReference>
<dbReference type="EMBL" id="NXLV01000001">
    <property type="protein sequence ID" value="RDU72090.1"/>
    <property type="molecule type" value="Genomic_DNA"/>
</dbReference>
<reference evidence="1 2" key="1">
    <citation type="submission" date="2018-04" db="EMBL/GenBank/DDBJ databases">
        <title>Novel Campyloabacter and Helicobacter Species and Strains.</title>
        <authorList>
            <person name="Mannion A.J."/>
            <person name="Shen Z."/>
            <person name="Fox J.G."/>
        </authorList>
    </citation>
    <scope>NUCLEOTIDE SEQUENCE [LARGE SCALE GENOMIC DNA]</scope>
    <source>
        <strain evidence="1 2">MIT 04-9366</strain>
    </source>
</reference>
<evidence type="ECO:0000313" key="1">
    <source>
        <dbReference type="EMBL" id="RDU72090.1"/>
    </source>
</evidence>
<dbReference type="OrthoDB" id="5339711at2"/>
<accession>A0A3D8J4C1</accession>
<comment type="caution">
    <text evidence="1">The sequence shown here is derived from an EMBL/GenBank/DDBJ whole genome shotgun (WGS) entry which is preliminary data.</text>
</comment>
<sequence>MKIYGLPPIPYPSFQKIYQVEDIANIPANTIPYFKDTRDCDLLIGGFAYSNQVSYAFIPNSIKSFLIYSNLGAKYALLEGDPTPYQNLAKEYLLDIEIFKIIQNPSEIERYALLGIDGVVFESIL</sequence>
<organism evidence="1 2">
    <name type="scientific">Helicobacter brantae</name>
    <dbReference type="NCBI Taxonomy" id="375927"/>
    <lineage>
        <taxon>Bacteria</taxon>
        <taxon>Pseudomonadati</taxon>
        <taxon>Campylobacterota</taxon>
        <taxon>Epsilonproteobacteria</taxon>
        <taxon>Campylobacterales</taxon>
        <taxon>Helicobacteraceae</taxon>
        <taxon>Helicobacter</taxon>
    </lineage>
</organism>
<gene>
    <name evidence="1" type="ORF">CQA58_00350</name>
</gene>